<dbReference type="InterPro" id="IPR050109">
    <property type="entry name" value="HTH-type_TetR-like_transc_reg"/>
</dbReference>
<evidence type="ECO:0000259" key="5">
    <source>
        <dbReference type="PROSITE" id="PS50977"/>
    </source>
</evidence>
<dbReference type="FunFam" id="1.10.10.60:FF:000141">
    <property type="entry name" value="TetR family transcriptional regulator"/>
    <property type="match status" value="1"/>
</dbReference>
<dbReference type="Proteomes" id="UP000033699">
    <property type="component" value="Unassembled WGS sequence"/>
</dbReference>
<dbReference type="SUPFAM" id="SSF46689">
    <property type="entry name" value="Homeodomain-like"/>
    <property type="match status" value="1"/>
</dbReference>
<evidence type="ECO:0000256" key="4">
    <source>
        <dbReference type="PROSITE-ProRule" id="PRU00335"/>
    </source>
</evidence>
<evidence type="ECO:0000313" key="7">
    <source>
        <dbReference type="Proteomes" id="UP000033699"/>
    </source>
</evidence>
<dbReference type="PATRIC" id="fig|359131.3.peg.3699"/>
<dbReference type="PROSITE" id="PS50977">
    <property type="entry name" value="HTH_TETR_2"/>
    <property type="match status" value="1"/>
</dbReference>
<comment type="caution">
    <text evidence="6">The sequence shown here is derived from an EMBL/GenBank/DDBJ whole genome shotgun (WGS) entry which is preliminary data.</text>
</comment>
<dbReference type="OrthoDB" id="5185169at2"/>
<dbReference type="PROSITE" id="PS01081">
    <property type="entry name" value="HTH_TETR_1"/>
    <property type="match status" value="1"/>
</dbReference>
<dbReference type="Pfam" id="PF00440">
    <property type="entry name" value="TetR_N"/>
    <property type="match status" value="1"/>
</dbReference>
<protein>
    <submittedName>
        <fullName evidence="6">TetR family transcriptional regulator</fullName>
    </submittedName>
</protein>
<evidence type="ECO:0000256" key="3">
    <source>
        <dbReference type="ARBA" id="ARBA00023163"/>
    </source>
</evidence>
<sequence>MSGLRERKKERTRRAISEAAIALFLEHGFDQVSVADVAAAAEVSKPTLFSYFPTKEDLVVHRFADHQDQAADVVRHRPAGESVLDALHRDFLDGLARHDPITGLNDHPAVLAFGELARSTPSLTARAAEYLARAERSLADALFEAPDLAPPRALTAPLLAAQLTATQRVLAEHNWHRIRDDGQTADELHFEAVTNADHAFELLARGYAADVSGAPWPS</sequence>
<dbReference type="PANTHER" id="PTHR30055">
    <property type="entry name" value="HTH-TYPE TRANSCRIPTIONAL REGULATOR RUTR"/>
    <property type="match status" value="1"/>
</dbReference>
<keyword evidence="7" id="KW-1185">Reference proteome</keyword>
<proteinExistence type="predicted"/>
<feature type="DNA-binding region" description="H-T-H motif" evidence="4">
    <location>
        <begin position="33"/>
        <end position="52"/>
    </location>
</feature>
<dbReference type="PANTHER" id="PTHR30055:SF234">
    <property type="entry name" value="HTH-TYPE TRANSCRIPTIONAL REGULATOR BETI"/>
    <property type="match status" value="1"/>
</dbReference>
<dbReference type="InterPro" id="IPR009057">
    <property type="entry name" value="Homeodomain-like_sf"/>
</dbReference>
<dbReference type="PRINTS" id="PR00455">
    <property type="entry name" value="HTHTETR"/>
</dbReference>
<dbReference type="InterPro" id="IPR023772">
    <property type="entry name" value="DNA-bd_HTH_TetR-type_CS"/>
</dbReference>
<dbReference type="GO" id="GO:0000976">
    <property type="term" value="F:transcription cis-regulatory region binding"/>
    <property type="evidence" value="ECO:0007669"/>
    <property type="project" value="TreeGrafter"/>
</dbReference>
<dbReference type="RefSeq" id="WP_045697382.1">
    <property type="nucleotide sequence ID" value="NZ_JZKH01000030.1"/>
</dbReference>
<evidence type="ECO:0000256" key="2">
    <source>
        <dbReference type="ARBA" id="ARBA00023125"/>
    </source>
</evidence>
<keyword evidence="3" id="KW-0804">Transcription</keyword>
<gene>
    <name evidence="6" type="ORF">VM95_16615</name>
</gene>
<reference evidence="6 7" key="1">
    <citation type="submission" date="2015-02" db="EMBL/GenBank/DDBJ databases">
        <authorList>
            <person name="Ju K.-S."/>
            <person name="Doroghazi J.R."/>
            <person name="Metcalf W."/>
        </authorList>
    </citation>
    <scope>NUCLEOTIDE SEQUENCE [LARGE SCALE GENOMIC DNA]</scope>
    <source>
        <strain evidence="6 7">ATCC 31215</strain>
    </source>
</reference>
<dbReference type="GO" id="GO:0045892">
    <property type="term" value="P:negative regulation of DNA-templated transcription"/>
    <property type="evidence" value="ECO:0007669"/>
    <property type="project" value="UniProtKB-ARBA"/>
</dbReference>
<dbReference type="InterPro" id="IPR001647">
    <property type="entry name" value="HTH_TetR"/>
</dbReference>
<keyword evidence="1" id="KW-0805">Transcription regulation</keyword>
<accession>A0A0F2TDD0</accession>
<organism evidence="6 7">
    <name type="scientific">Streptomyces rubellomurinus (strain ATCC 31215)</name>
    <dbReference type="NCBI Taxonomy" id="359131"/>
    <lineage>
        <taxon>Bacteria</taxon>
        <taxon>Bacillati</taxon>
        <taxon>Actinomycetota</taxon>
        <taxon>Actinomycetes</taxon>
        <taxon>Kitasatosporales</taxon>
        <taxon>Streptomycetaceae</taxon>
        <taxon>Streptomyces</taxon>
    </lineage>
</organism>
<dbReference type="Gene3D" id="1.10.357.10">
    <property type="entry name" value="Tetracycline Repressor, domain 2"/>
    <property type="match status" value="1"/>
</dbReference>
<keyword evidence="2 4" id="KW-0238">DNA-binding</keyword>
<evidence type="ECO:0000313" key="6">
    <source>
        <dbReference type="EMBL" id="KJS61193.1"/>
    </source>
</evidence>
<evidence type="ECO:0000256" key="1">
    <source>
        <dbReference type="ARBA" id="ARBA00023015"/>
    </source>
</evidence>
<dbReference type="GO" id="GO:0003700">
    <property type="term" value="F:DNA-binding transcription factor activity"/>
    <property type="evidence" value="ECO:0007669"/>
    <property type="project" value="TreeGrafter"/>
</dbReference>
<dbReference type="AlphaFoldDB" id="A0A0F2TDD0"/>
<dbReference type="EMBL" id="JZKH01000030">
    <property type="protein sequence ID" value="KJS61193.1"/>
    <property type="molecule type" value="Genomic_DNA"/>
</dbReference>
<feature type="domain" description="HTH tetR-type" evidence="5">
    <location>
        <begin position="10"/>
        <end position="70"/>
    </location>
</feature>
<name>A0A0F2TDD0_STRR3</name>